<dbReference type="InterPro" id="IPR000299">
    <property type="entry name" value="FERM_domain"/>
</dbReference>
<dbReference type="Pfam" id="PF00373">
    <property type="entry name" value="FERM_M"/>
    <property type="match status" value="1"/>
</dbReference>
<feature type="region of interest" description="Disordered" evidence="14">
    <location>
        <begin position="1579"/>
        <end position="1603"/>
    </location>
</feature>
<evidence type="ECO:0000256" key="3">
    <source>
        <dbReference type="ARBA" id="ARBA00022443"/>
    </source>
</evidence>
<dbReference type="InterPro" id="IPR011993">
    <property type="entry name" value="PH-like_dom_sf"/>
</dbReference>
<dbReference type="SUPFAM" id="SSF52540">
    <property type="entry name" value="P-loop containing nucleoside triphosphate hydrolases"/>
    <property type="match status" value="1"/>
</dbReference>
<dbReference type="InterPro" id="IPR036028">
    <property type="entry name" value="SH3-like_dom_sf"/>
</dbReference>
<keyword evidence="6 12" id="KW-0547">Nucleotide-binding</keyword>
<dbReference type="GO" id="GO:0120025">
    <property type="term" value="C:plasma membrane bounded cell projection"/>
    <property type="evidence" value="ECO:0007669"/>
    <property type="project" value="UniProtKB-ARBA"/>
</dbReference>
<dbReference type="SUPFAM" id="SSF50044">
    <property type="entry name" value="SH3-domain"/>
    <property type="match status" value="1"/>
</dbReference>
<dbReference type="PROSITE" id="PS50057">
    <property type="entry name" value="FERM_3"/>
    <property type="match status" value="1"/>
</dbReference>
<feature type="compositionally biased region" description="Polar residues" evidence="14">
    <location>
        <begin position="1505"/>
        <end position="1515"/>
    </location>
</feature>
<dbReference type="STRING" id="400727.A0A2T7Q0J2"/>
<dbReference type="SMART" id="SM00295">
    <property type="entry name" value="B41"/>
    <property type="match status" value="1"/>
</dbReference>
<dbReference type="PROSITE" id="PS51456">
    <property type="entry name" value="MYOSIN_MOTOR"/>
    <property type="match status" value="1"/>
</dbReference>
<dbReference type="InterPro" id="IPR036961">
    <property type="entry name" value="Kinesin_motor_dom_sf"/>
</dbReference>
<dbReference type="PROSITE" id="PS50096">
    <property type="entry name" value="IQ"/>
    <property type="match status" value="2"/>
</dbReference>
<dbReference type="InterPro" id="IPR019748">
    <property type="entry name" value="FERM_central"/>
</dbReference>
<dbReference type="EMBL" id="PZQS01000001">
    <property type="protein sequence ID" value="PVD39191.1"/>
    <property type="molecule type" value="Genomic_DNA"/>
</dbReference>
<feature type="domain" description="FERM" evidence="16">
    <location>
        <begin position="2365"/>
        <end position="2667"/>
    </location>
</feature>
<dbReference type="Pfam" id="PF00612">
    <property type="entry name" value="IQ"/>
    <property type="match status" value="2"/>
</dbReference>
<dbReference type="SUPFAM" id="SSF47031">
    <property type="entry name" value="Second domain of FERM"/>
    <property type="match status" value="1"/>
</dbReference>
<dbReference type="InterPro" id="IPR035963">
    <property type="entry name" value="FERM_2"/>
</dbReference>
<evidence type="ECO:0008006" key="21">
    <source>
        <dbReference type="Google" id="ProtNLM"/>
    </source>
</evidence>
<keyword evidence="4" id="KW-0963">Cytoplasm</keyword>
<evidence type="ECO:0000256" key="12">
    <source>
        <dbReference type="PROSITE-ProRule" id="PRU00782"/>
    </source>
</evidence>
<evidence type="ECO:0000256" key="14">
    <source>
        <dbReference type="SAM" id="MobiDB-lite"/>
    </source>
</evidence>
<dbReference type="GO" id="GO:0005524">
    <property type="term" value="F:ATP binding"/>
    <property type="evidence" value="ECO:0007669"/>
    <property type="project" value="UniProtKB-UniRule"/>
</dbReference>
<feature type="domain" description="MyTH4" evidence="17">
    <location>
        <begin position="2204"/>
        <end position="2359"/>
    </location>
</feature>
<keyword evidence="9 12" id="KW-0505">Motor protein</keyword>
<evidence type="ECO:0000256" key="4">
    <source>
        <dbReference type="ARBA" id="ARBA00022490"/>
    </source>
</evidence>
<dbReference type="InterPro" id="IPR019749">
    <property type="entry name" value="Band_41_domain"/>
</dbReference>
<feature type="domain" description="SH3" evidence="15">
    <location>
        <begin position="2028"/>
        <end position="2090"/>
    </location>
</feature>
<dbReference type="Gene3D" id="3.40.850.10">
    <property type="entry name" value="Kinesin motor domain"/>
    <property type="match status" value="3"/>
</dbReference>
<feature type="coiled-coil region" evidence="13">
    <location>
        <begin position="618"/>
        <end position="654"/>
    </location>
</feature>
<evidence type="ECO:0000313" key="19">
    <source>
        <dbReference type="EMBL" id="PVD39191.1"/>
    </source>
</evidence>
<evidence type="ECO:0000256" key="5">
    <source>
        <dbReference type="ARBA" id="ARBA00022737"/>
    </source>
</evidence>
<dbReference type="PANTHER" id="PTHR22692:SF26">
    <property type="entry name" value="SH3 DOMAIN-CONTAINING PROTEIN"/>
    <property type="match status" value="1"/>
</dbReference>
<dbReference type="PRINTS" id="PR00193">
    <property type="entry name" value="MYOSINHEAVY"/>
</dbReference>
<dbReference type="Gene3D" id="1.20.58.530">
    <property type="match status" value="1"/>
</dbReference>
<dbReference type="InterPro" id="IPR027417">
    <property type="entry name" value="P-loop_NTPase"/>
</dbReference>
<dbReference type="Proteomes" id="UP000245119">
    <property type="component" value="Linkage Group LG1"/>
</dbReference>
<dbReference type="InterPro" id="IPR038185">
    <property type="entry name" value="MyTH4_dom_sf"/>
</dbReference>
<keyword evidence="13" id="KW-0175">Coiled coil</keyword>
<dbReference type="InterPro" id="IPR001452">
    <property type="entry name" value="SH3_domain"/>
</dbReference>
<dbReference type="Gene3D" id="2.30.30.40">
    <property type="entry name" value="SH3 Domains"/>
    <property type="match status" value="1"/>
</dbReference>
<organism evidence="19 20">
    <name type="scientific">Pomacea canaliculata</name>
    <name type="common">Golden apple snail</name>
    <dbReference type="NCBI Taxonomy" id="400727"/>
    <lineage>
        <taxon>Eukaryota</taxon>
        <taxon>Metazoa</taxon>
        <taxon>Spiralia</taxon>
        <taxon>Lophotrochozoa</taxon>
        <taxon>Mollusca</taxon>
        <taxon>Gastropoda</taxon>
        <taxon>Caenogastropoda</taxon>
        <taxon>Architaenioglossa</taxon>
        <taxon>Ampullarioidea</taxon>
        <taxon>Ampullariidae</taxon>
        <taxon>Pomacea</taxon>
    </lineage>
</organism>
<feature type="binding site" evidence="12">
    <location>
        <begin position="134"/>
        <end position="141"/>
    </location>
    <ligand>
        <name>ATP</name>
        <dbReference type="ChEBI" id="CHEBI:30616"/>
    </ligand>
</feature>
<evidence type="ECO:0000256" key="10">
    <source>
        <dbReference type="ARBA" id="ARBA00023203"/>
    </source>
</evidence>
<evidence type="ECO:0000259" key="17">
    <source>
        <dbReference type="PROSITE" id="PS51016"/>
    </source>
</evidence>
<dbReference type="Gene3D" id="1.20.120.720">
    <property type="entry name" value="Myosin VI head, motor domain, U50 subdomain"/>
    <property type="match status" value="2"/>
</dbReference>
<dbReference type="Pfam" id="PF02174">
    <property type="entry name" value="IRS"/>
    <property type="match status" value="1"/>
</dbReference>
<dbReference type="SMART" id="SM00242">
    <property type="entry name" value="MYSc"/>
    <property type="match status" value="1"/>
</dbReference>
<keyword evidence="5" id="KW-0677">Repeat</keyword>
<comment type="similarity">
    <text evidence="2 12">Belongs to the TRAFAC class myosin-kinesin ATPase superfamily. Myosin family.</text>
</comment>
<evidence type="ECO:0000259" key="18">
    <source>
        <dbReference type="PROSITE" id="PS51456"/>
    </source>
</evidence>
<keyword evidence="8 12" id="KW-0518">Myosin</keyword>
<dbReference type="Gene3D" id="6.20.240.20">
    <property type="match status" value="1"/>
</dbReference>
<evidence type="ECO:0000259" key="16">
    <source>
        <dbReference type="PROSITE" id="PS50057"/>
    </source>
</evidence>
<dbReference type="SUPFAM" id="SSF50729">
    <property type="entry name" value="PH domain-like"/>
    <property type="match status" value="1"/>
</dbReference>
<evidence type="ECO:0000256" key="6">
    <source>
        <dbReference type="ARBA" id="ARBA00022741"/>
    </source>
</evidence>
<dbReference type="InterPro" id="IPR051567">
    <property type="entry name" value="Unconventional_Myosin_ATPase"/>
</dbReference>
<gene>
    <name evidence="19" type="ORF">C0Q70_01819</name>
</gene>
<name>A0A2T7Q0J2_POMCA</name>
<feature type="domain" description="Myosin motor" evidence="18">
    <location>
        <begin position="41"/>
        <end position="552"/>
    </location>
</feature>
<dbReference type="Pfam" id="PF14604">
    <property type="entry name" value="SH3_9"/>
    <property type="match status" value="1"/>
</dbReference>
<evidence type="ECO:0000256" key="2">
    <source>
        <dbReference type="ARBA" id="ARBA00008314"/>
    </source>
</evidence>
<evidence type="ECO:0000256" key="13">
    <source>
        <dbReference type="SAM" id="Coils"/>
    </source>
</evidence>
<keyword evidence="7 12" id="KW-0067">ATP-binding</keyword>
<dbReference type="GO" id="GO:0003779">
    <property type="term" value="F:actin binding"/>
    <property type="evidence" value="ECO:0007669"/>
    <property type="project" value="UniProtKB-KW"/>
</dbReference>
<dbReference type="SMART" id="SM00015">
    <property type="entry name" value="IQ"/>
    <property type="match status" value="3"/>
</dbReference>
<evidence type="ECO:0000256" key="8">
    <source>
        <dbReference type="ARBA" id="ARBA00023123"/>
    </source>
</evidence>
<comment type="caution">
    <text evidence="19">The sequence shown here is derived from an EMBL/GenBank/DDBJ whole genome shotgun (WGS) entry which is preliminary data.</text>
</comment>
<feature type="compositionally biased region" description="Pro residues" evidence="14">
    <location>
        <begin position="1524"/>
        <end position="1558"/>
    </location>
</feature>
<feature type="region of interest" description="Disordered" evidence="14">
    <location>
        <begin position="1501"/>
        <end position="1562"/>
    </location>
</feature>
<dbReference type="Pfam" id="PF26570">
    <property type="entry name" value="MYO15"/>
    <property type="match status" value="1"/>
</dbReference>
<comment type="subcellular location">
    <subcellularLocation>
        <location evidence="1">Cytoplasm</location>
    </subcellularLocation>
</comment>
<dbReference type="GO" id="GO:0016459">
    <property type="term" value="C:myosin complex"/>
    <property type="evidence" value="ECO:0007669"/>
    <property type="project" value="UniProtKB-KW"/>
</dbReference>
<dbReference type="SMART" id="SM00139">
    <property type="entry name" value="MyTH4"/>
    <property type="match status" value="2"/>
</dbReference>
<proteinExistence type="inferred from homology"/>
<dbReference type="GO" id="GO:0003774">
    <property type="term" value="F:cytoskeletal motor activity"/>
    <property type="evidence" value="ECO:0007669"/>
    <property type="project" value="UniProtKB-UniRule"/>
</dbReference>
<reference evidence="19 20" key="1">
    <citation type="submission" date="2018-04" db="EMBL/GenBank/DDBJ databases">
        <title>The genome of golden apple snail Pomacea canaliculata provides insight into stress tolerance and invasive adaptation.</title>
        <authorList>
            <person name="Liu C."/>
            <person name="Liu B."/>
            <person name="Ren Y."/>
            <person name="Zhang Y."/>
            <person name="Wang H."/>
            <person name="Li S."/>
            <person name="Jiang F."/>
            <person name="Yin L."/>
            <person name="Zhang G."/>
            <person name="Qian W."/>
            <person name="Fan W."/>
        </authorList>
    </citation>
    <scope>NUCLEOTIDE SEQUENCE [LARGE SCALE GENOMIC DNA]</scope>
    <source>
        <strain evidence="19">SZHN2017</strain>
        <tissue evidence="19">Muscle</tissue>
    </source>
</reference>
<feature type="region of interest" description="Actin-binding" evidence="12">
    <location>
        <begin position="429"/>
        <end position="451"/>
    </location>
</feature>
<dbReference type="PROSITE" id="PS51016">
    <property type="entry name" value="MYTH4"/>
    <property type="match status" value="2"/>
</dbReference>
<dbReference type="SMART" id="SM00326">
    <property type="entry name" value="SH3"/>
    <property type="match status" value="1"/>
</dbReference>
<evidence type="ECO:0000259" key="15">
    <source>
        <dbReference type="PROSITE" id="PS50002"/>
    </source>
</evidence>
<evidence type="ECO:0000256" key="7">
    <source>
        <dbReference type="ARBA" id="ARBA00022840"/>
    </source>
</evidence>
<dbReference type="InterPro" id="IPR001609">
    <property type="entry name" value="Myosin_head_motor_dom-like"/>
</dbReference>
<dbReference type="InterPro" id="IPR000048">
    <property type="entry name" value="IQ_motif_EF-hand-BS"/>
</dbReference>
<keyword evidence="3 11" id="KW-0728">SH3 domain</keyword>
<sequence>MSLQLQQLRTEHNSWDVHSVQGLPPWVTMAESFRRELETEEGVEDMINLSDLNEHIILHNLRTRYGRDHIYTYVGSILVAVNPYRTFNIYGLDMVKLYDSQQLGNLPPHLFAISSASYSKMVKEKENQVLVISGESGAGKTESTKLIMQYLAAVNKSNNNLITEQILEANPLLESFGNAKTIRNDNSSRFGKYIEVFFKNGGIVGAKTSEYLLEKSRIVTQAPEERNYHIFYEMLEALTDDQKSQLGLQTAPKYFYLNQEDNHETAILGSEAEIKWVSHLLMLSDEWLKQALTSKVTEARGERVVSPYNLDQALDARDAIAKALYSRLFTWLVERVNLIVCRAEREKTTSLAVLDIFGFEVLHFLEKNKDTLRSDVVELMCESKNKLIAQMFADLRDRQITKTLSKTTGRYVTMKPRTPTVAASFNESLLSLIDSMSRCHPFFVRCIKPNVYKQAMQFEDPVVMDQLRYTGMLETIRIRKMGYPVRLKFPVFIQRYRCLLKGTTIRHSQLPSEACAMILSTLGPSHKDEYQIGATKVFMKETFEAVINKEAEKIQRVAAVCIQTHTRAYLVRRKFLKARAASNSIQRMIRMWRARRHFLATRNGIIKAQAQFRMFRQRRQYLQRREEIRRKLEEQKIARRRQEAHQKLEREQRERAARNMASVANLEVPGELAYVYSKLDEWRLPHDGVNIMAAAGDVQAMDMGYRLPVDINSHSFSKFTSVYFREPRWGVKMEPLKSSLTNLQSDDLVYKSLSLFKLILRYMSEENMTEKREKILSDYIVQMGLQNEGLRDELLCQVANQAWQNQNAEQIERIWRLMASCLSCLMPSSSLFKYLLKFVSDVAVNGYKIVCQHKVLQSANLAPQLSRVYPPCFLEWRAIQRKASMALEAKFPDDISVIGHVESWTSGELFTSHLLKQRGLTENTQGWTVILQEDFERYELMGYDYVLDLISEIEIAPGFPTCKAYFLVSTDKNQDRLHRKHHHEGPHGDLERFLLLVPPMPEMLKRTLPPVPLGASGGHKTPTAEELGFSTTSILNQRPTEIFISELSDSRMNARYTKRRAPAPPTNGHISNGYAHGAMNGSALNGDMSTIDENDEDMGLSHTQINARYFPDVASNGVNGELSTSKLNQRYTKNFSGQGVRNKTGVKDQIRKKYSGVSGVSAADVHSVTSEHSDWSHWVEDVFDTVLNEHIDDAASDGKSLHTRIKGGGKGVTQKSYKQKSAVQYPGNESSLELNQIGNIHSGTSSLRARNANLVSSKLSDWHQWVDDTFESVLRNEHMADTASNGQSLHTRIKGGGKGVPGLQTQQTIIPPPLNMGLGLTTPASVVAPPMISPAFTFNSQLTPGLQPQQDALQQLLNQQAMQQQQAALQAVLLSIERENLKKQLQQMQGQTSPPSAGFQTTTFASAQAAALSPDNSFSSTIMMPPGAQITPGERFHVPYGSSEMVTATSSSKEGPPVAPKRVHLIKSSFENQPSASYGFQQSGKTVGVAKTTKTVTFNTTTTVQQSHPESTAATSLFGKRSSSPPPSISPPSPPSPPPLAAHPPIPPSPPSPPPPPQVMDSSVHISESIYVDARTAAPPLHSQPVAPPPSPPPLPPMSTIPLGLEIDKEKGTFTVRDKSGRARTVRIGKVVWPPPSEEIHKQEVQVGKLEIDEKVARGIENRIIGKRKWQKPVVPDDEPKSILKRSNVESTRRAKSLIETGHSETLKLLERKLGGSAKTQMDDASVSTKLPGQSVGLQTTNTLKKMQHSASVQANEAIYASFIEKDEPPPPPKAPPPQLKIRKKETVEVEEKFETVIQSDQHESFEPRIEPDVEQKPLIDYASFERAITELYPQNKKYFLMYSKVPWSLLIRKEVGVLASERLDNSTILHLVYCQVVQDVFNNACVRISKEQRIKMRSMLDGHGVEKSNYLTKELSLQVKKVIVDTAKEWPTYFCRLFPIACIGHYADVKYLGISHTGLRFVTRERSVVEDHLTVLEEFRFEDVVDTVMPTSTSVQLNLRTKSLIFQTIRPKQLKDMVDRFCQESEKGNKFVVAVKDYITRESTLLSFKNGDIIKLMDPEMNLERGWLYGSLNGIVGLFPEEYVRPLARHEVENSSMKPKLYQLPSQPGRPLSREGPPPDNYSETSQGTVVHDGKYSMMEFAILHFRESLDKYEMLRTEDGSIRGTVKKIENYKLHVLQKDDYSKREGNQEWSWKEQADMIKWTRSPIQASLLKLSSSELNKLALECFISIMRFMGDYPMGSNQTDFDCVMKILRTCHKYPDLRDEVYCQLCKQTTNNRSMKGKSKIRGWRLFGLVAAYCDCSEMLRPYLFKYLETTASDVNRTYNYAAALCLQNLRKTFKYGGRKNVPLREEVQALADGRNSKRLPFYYSGTDTQGGLLQVKPCTVVSDAIMDVCSELNIIDPVEMEEYTLFEGLFTKLNREEYLLDITAEFIRKKTSYDLIFQRTVWIFPLSHMDNEVYVDVMFHQCKFDYIDGLNIVWPRGELEPATVDDMGTIGALLHRANDFVGLPTLKQLEVLVPKTVQNGPLMRPQQWLNRIQDKLRDITGHSSLQAKALFLEILSRWPLFGATFFLIKSIPNTTGECKLVVNKRGIAFLHKDTHETFLAHPFSEILSTRRYRSDSGHNYLDMKIGDLMVQKVLRIETDQGSDISSLIAQYMQVLNRGNKRYSQRL</sequence>
<dbReference type="Gene3D" id="1.20.5.190">
    <property type="match status" value="1"/>
</dbReference>
<evidence type="ECO:0000256" key="9">
    <source>
        <dbReference type="ARBA" id="ARBA00023175"/>
    </source>
</evidence>
<feature type="compositionally biased region" description="Pro residues" evidence="14">
    <location>
        <begin position="1586"/>
        <end position="1599"/>
    </location>
</feature>
<keyword evidence="10 12" id="KW-0009">Actin-binding</keyword>
<keyword evidence="20" id="KW-1185">Reference proteome</keyword>
<dbReference type="Gene3D" id="2.30.29.30">
    <property type="entry name" value="Pleckstrin-homology domain (PH domain)/Phosphotyrosine-binding domain (PTB)"/>
    <property type="match status" value="2"/>
</dbReference>
<dbReference type="InterPro" id="IPR000857">
    <property type="entry name" value="MyTH4_dom"/>
</dbReference>
<accession>A0A2T7Q0J2</accession>
<dbReference type="GO" id="GO:0005737">
    <property type="term" value="C:cytoplasm"/>
    <property type="evidence" value="ECO:0007669"/>
    <property type="project" value="UniProtKB-SubCell"/>
</dbReference>
<evidence type="ECO:0000313" key="20">
    <source>
        <dbReference type="Proteomes" id="UP000245119"/>
    </source>
</evidence>
<feature type="region of interest" description="Disordered" evidence="14">
    <location>
        <begin position="2097"/>
        <end position="2130"/>
    </location>
</feature>
<evidence type="ECO:0000256" key="1">
    <source>
        <dbReference type="ARBA" id="ARBA00004496"/>
    </source>
</evidence>
<dbReference type="InterPro" id="IPR002404">
    <property type="entry name" value="IRS_PTB"/>
</dbReference>
<dbReference type="InterPro" id="IPR059004">
    <property type="entry name" value="MYO15"/>
</dbReference>
<feature type="domain" description="MyTH4" evidence="17">
    <location>
        <begin position="731"/>
        <end position="880"/>
    </location>
</feature>
<dbReference type="OrthoDB" id="312459at2759"/>
<dbReference type="CDD" id="cd11884">
    <property type="entry name" value="SH3_MYO15"/>
    <property type="match status" value="1"/>
</dbReference>
<dbReference type="CDD" id="cd14473">
    <property type="entry name" value="FERM_B-lobe"/>
    <property type="match status" value="1"/>
</dbReference>
<dbReference type="PROSITE" id="PS50002">
    <property type="entry name" value="SH3"/>
    <property type="match status" value="1"/>
</dbReference>
<dbReference type="Gene3D" id="1.25.40.530">
    <property type="entry name" value="MyTH4 domain"/>
    <property type="match status" value="2"/>
</dbReference>
<dbReference type="Pfam" id="PF00063">
    <property type="entry name" value="Myosin_head"/>
    <property type="match status" value="2"/>
</dbReference>
<dbReference type="Gene3D" id="1.10.10.820">
    <property type="match status" value="1"/>
</dbReference>
<protein>
    <recommendedName>
        <fullName evidence="21">Myosin motor domain-containing protein</fullName>
    </recommendedName>
</protein>
<dbReference type="PANTHER" id="PTHR22692">
    <property type="entry name" value="MYOSIN VII, XV"/>
    <property type="match status" value="1"/>
</dbReference>
<dbReference type="Pfam" id="PF00784">
    <property type="entry name" value="MyTH4"/>
    <property type="match status" value="2"/>
</dbReference>
<evidence type="ECO:0000256" key="11">
    <source>
        <dbReference type="PROSITE-ProRule" id="PRU00192"/>
    </source>
</evidence>